<dbReference type="Proteomes" id="UP000244527">
    <property type="component" value="Chromosome"/>
</dbReference>
<dbReference type="Pfam" id="PF00892">
    <property type="entry name" value="EamA"/>
    <property type="match status" value="2"/>
</dbReference>
<feature type="transmembrane region" description="Helical" evidence="5">
    <location>
        <begin position="65"/>
        <end position="85"/>
    </location>
</feature>
<protein>
    <submittedName>
        <fullName evidence="7">Permease</fullName>
    </submittedName>
</protein>
<dbReference type="GO" id="GO:0016020">
    <property type="term" value="C:membrane"/>
    <property type="evidence" value="ECO:0007669"/>
    <property type="project" value="UniProtKB-SubCell"/>
</dbReference>
<dbReference type="EMBL" id="CP020918">
    <property type="protein sequence ID" value="AWG20374.1"/>
    <property type="molecule type" value="Genomic_DNA"/>
</dbReference>
<feature type="transmembrane region" description="Helical" evidence="5">
    <location>
        <begin position="123"/>
        <end position="142"/>
    </location>
</feature>
<dbReference type="InterPro" id="IPR000620">
    <property type="entry name" value="EamA_dom"/>
</dbReference>
<reference evidence="7 8" key="1">
    <citation type="submission" date="2017-04" db="EMBL/GenBank/DDBJ databases">
        <title>Compelte genome sequence of WV33.</title>
        <authorList>
            <person name="Lee P.C."/>
        </authorList>
    </citation>
    <scope>NUCLEOTIDE SEQUENCE [LARGE SCALE GENOMIC DNA]</scope>
    <source>
        <strain evidence="7 8">WV33</strain>
    </source>
</reference>
<evidence type="ECO:0000259" key="6">
    <source>
        <dbReference type="Pfam" id="PF00892"/>
    </source>
</evidence>
<feature type="transmembrane region" description="Helical" evidence="5">
    <location>
        <begin position="268"/>
        <end position="286"/>
    </location>
</feature>
<dbReference type="KEGG" id="ffa:FFWV33_01945"/>
<evidence type="ECO:0000256" key="2">
    <source>
        <dbReference type="ARBA" id="ARBA00022692"/>
    </source>
</evidence>
<name>A0A2S1L9H8_9FLAO</name>
<evidence type="ECO:0000256" key="4">
    <source>
        <dbReference type="ARBA" id="ARBA00023136"/>
    </source>
</evidence>
<feature type="transmembrane region" description="Helical" evidence="5">
    <location>
        <begin position="214"/>
        <end position="236"/>
    </location>
</feature>
<gene>
    <name evidence="7" type="ORF">FFWV33_01945</name>
</gene>
<evidence type="ECO:0000313" key="8">
    <source>
        <dbReference type="Proteomes" id="UP000244527"/>
    </source>
</evidence>
<dbReference type="RefSeq" id="WP_108739338.1">
    <property type="nucleotide sequence ID" value="NZ_CP020918.1"/>
</dbReference>
<dbReference type="InterPro" id="IPR037185">
    <property type="entry name" value="EmrE-like"/>
</dbReference>
<proteinExistence type="predicted"/>
<keyword evidence="8" id="KW-1185">Reference proteome</keyword>
<evidence type="ECO:0000256" key="3">
    <source>
        <dbReference type="ARBA" id="ARBA00022989"/>
    </source>
</evidence>
<dbReference type="AlphaFoldDB" id="A0A2S1L9H8"/>
<keyword evidence="2 5" id="KW-0812">Transmembrane</keyword>
<evidence type="ECO:0000256" key="5">
    <source>
        <dbReference type="SAM" id="Phobius"/>
    </source>
</evidence>
<keyword evidence="3 5" id="KW-1133">Transmembrane helix</keyword>
<feature type="transmembrane region" description="Helical" evidence="5">
    <location>
        <begin position="7"/>
        <end position="25"/>
    </location>
</feature>
<feature type="transmembrane region" description="Helical" evidence="5">
    <location>
        <begin position="97"/>
        <end position="116"/>
    </location>
</feature>
<accession>A0A2S1L9H8</accession>
<feature type="transmembrane region" description="Helical" evidence="5">
    <location>
        <begin position="31"/>
        <end position="53"/>
    </location>
</feature>
<feature type="domain" description="EamA" evidence="6">
    <location>
        <begin position="152"/>
        <end position="285"/>
    </location>
</feature>
<evidence type="ECO:0000313" key="7">
    <source>
        <dbReference type="EMBL" id="AWG20374.1"/>
    </source>
</evidence>
<comment type="subcellular location">
    <subcellularLocation>
        <location evidence="1">Membrane</location>
        <topology evidence="1">Multi-pass membrane protein</topology>
    </subcellularLocation>
</comment>
<dbReference type="SUPFAM" id="SSF103481">
    <property type="entry name" value="Multidrug resistance efflux transporter EmrE"/>
    <property type="match status" value="2"/>
</dbReference>
<feature type="transmembrane region" description="Helical" evidence="5">
    <location>
        <begin position="243"/>
        <end position="262"/>
    </location>
</feature>
<evidence type="ECO:0000256" key="1">
    <source>
        <dbReference type="ARBA" id="ARBA00004141"/>
    </source>
</evidence>
<keyword evidence="4 5" id="KW-0472">Membrane</keyword>
<sequence length="293" mass="32048">MEAKQGKWAYLTLLALIWGSSFILIKKGLIGLTAIQVGSLRIIFASIFLMIIGFKSLSKVPKEKWKYLALTALCGTFFPAFLFAISQTELDSGVTAILNSLTPLNTLIIGAIAFKVGFQKRQLFGVFIGLAGSLLLVLNGAMNHPEQNYYYAFLIIIASICYAINVNLIKHYLSDLSPLSITTGNFAVLFLPALAILFFSGFTETMAVEKTQTSILFILILGVLGTGIANIIFFKLIQIASPVFASSVTYLIPLIAFSWGLLDNESLTPVQFFGAFIILIGVYLSARKQKETT</sequence>
<dbReference type="PANTHER" id="PTHR32322">
    <property type="entry name" value="INNER MEMBRANE TRANSPORTER"/>
    <property type="match status" value="1"/>
</dbReference>
<feature type="transmembrane region" description="Helical" evidence="5">
    <location>
        <begin position="148"/>
        <end position="169"/>
    </location>
</feature>
<feature type="domain" description="EamA" evidence="6">
    <location>
        <begin position="11"/>
        <end position="137"/>
    </location>
</feature>
<dbReference type="OrthoDB" id="1117213at2"/>
<organism evidence="7 8">
    <name type="scientific">Flavobacterium faecale</name>
    <dbReference type="NCBI Taxonomy" id="1355330"/>
    <lineage>
        <taxon>Bacteria</taxon>
        <taxon>Pseudomonadati</taxon>
        <taxon>Bacteroidota</taxon>
        <taxon>Flavobacteriia</taxon>
        <taxon>Flavobacteriales</taxon>
        <taxon>Flavobacteriaceae</taxon>
        <taxon>Flavobacterium</taxon>
    </lineage>
</organism>
<feature type="transmembrane region" description="Helical" evidence="5">
    <location>
        <begin position="181"/>
        <end position="202"/>
    </location>
</feature>
<dbReference type="InterPro" id="IPR050638">
    <property type="entry name" value="AA-Vitamin_Transporters"/>
</dbReference>
<dbReference type="PANTHER" id="PTHR32322:SF9">
    <property type="entry name" value="AMINO-ACID METABOLITE EFFLUX PUMP-RELATED"/>
    <property type="match status" value="1"/>
</dbReference>